<accession>A0A517P7H3</accession>
<name>A0A517P7H3_9PLAN</name>
<evidence type="ECO:0000313" key="2">
    <source>
        <dbReference type="Proteomes" id="UP000318741"/>
    </source>
</evidence>
<dbReference type="KEGG" id="acaf:CA12_14110"/>
<organism evidence="1 2">
    <name type="scientific">Alienimonas californiensis</name>
    <dbReference type="NCBI Taxonomy" id="2527989"/>
    <lineage>
        <taxon>Bacteria</taxon>
        <taxon>Pseudomonadati</taxon>
        <taxon>Planctomycetota</taxon>
        <taxon>Planctomycetia</taxon>
        <taxon>Planctomycetales</taxon>
        <taxon>Planctomycetaceae</taxon>
        <taxon>Alienimonas</taxon>
    </lineage>
</organism>
<dbReference type="EMBL" id="CP036265">
    <property type="protein sequence ID" value="QDT15327.1"/>
    <property type="molecule type" value="Genomic_DNA"/>
</dbReference>
<proteinExistence type="predicted"/>
<reference evidence="1 2" key="1">
    <citation type="submission" date="2019-02" db="EMBL/GenBank/DDBJ databases">
        <title>Deep-cultivation of Planctomycetes and their phenomic and genomic characterization uncovers novel biology.</title>
        <authorList>
            <person name="Wiegand S."/>
            <person name="Jogler M."/>
            <person name="Boedeker C."/>
            <person name="Pinto D."/>
            <person name="Vollmers J."/>
            <person name="Rivas-Marin E."/>
            <person name="Kohn T."/>
            <person name="Peeters S.H."/>
            <person name="Heuer A."/>
            <person name="Rast P."/>
            <person name="Oberbeckmann S."/>
            <person name="Bunk B."/>
            <person name="Jeske O."/>
            <person name="Meyerdierks A."/>
            <person name="Storesund J.E."/>
            <person name="Kallscheuer N."/>
            <person name="Luecker S."/>
            <person name="Lage O.M."/>
            <person name="Pohl T."/>
            <person name="Merkel B.J."/>
            <person name="Hornburger P."/>
            <person name="Mueller R.-W."/>
            <person name="Bruemmer F."/>
            <person name="Labrenz M."/>
            <person name="Spormann A.M."/>
            <person name="Op den Camp H."/>
            <person name="Overmann J."/>
            <person name="Amann R."/>
            <person name="Jetten M.S.M."/>
            <person name="Mascher T."/>
            <person name="Medema M.H."/>
            <person name="Devos D.P."/>
            <person name="Kaster A.-K."/>
            <person name="Ovreas L."/>
            <person name="Rohde M."/>
            <person name="Galperin M.Y."/>
            <person name="Jogler C."/>
        </authorList>
    </citation>
    <scope>NUCLEOTIDE SEQUENCE [LARGE SCALE GENOMIC DNA]</scope>
    <source>
        <strain evidence="1 2">CA12</strain>
    </source>
</reference>
<dbReference type="Proteomes" id="UP000318741">
    <property type="component" value="Chromosome"/>
</dbReference>
<protein>
    <submittedName>
        <fullName evidence="1">Uncharacterized protein</fullName>
    </submittedName>
</protein>
<sequence length="230" mass="26010">MVLLRIESATIWYEQNVLASMELGERYVRNIVALGYSEKFAVDHTTMLREVKNRVGYLDSVYFAIDYFISKMIEIHSVTHSGQNKASDFLSLLRHFSMEASGATKQGILSEIQSYLPSSMAADRCVLDEHSTAMVPYQKSFEYLTLIRNSLHNNGFANKAMNNLVIGPFEYKGIVKNQSLQCLGISNLVVLIMQMVNCIELLCEQSAAEVPALQSDPHMEFMKNQLGFYP</sequence>
<keyword evidence="2" id="KW-1185">Reference proteome</keyword>
<evidence type="ECO:0000313" key="1">
    <source>
        <dbReference type="EMBL" id="QDT15327.1"/>
    </source>
</evidence>
<gene>
    <name evidence="1" type="ORF">CA12_14110</name>
</gene>
<dbReference type="AlphaFoldDB" id="A0A517P7H3"/>